<dbReference type="SUPFAM" id="SSF55486">
    <property type="entry name" value="Metalloproteases ('zincins'), catalytic domain"/>
    <property type="match status" value="1"/>
</dbReference>
<dbReference type="Pfam" id="PF05299">
    <property type="entry name" value="Peptidase_M61"/>
    <property type="match status" value="1"/>
</dbReference>
<dbReference type="InterPro" id="IPR001478">
    <property type="entry name" value="PDZ"/>
</dbReference>
<dbReference type="InterPro" id="IPR007963">
    <property type="entry name" value="Peptidase_M61_catalytic"/>
</dbReference>
<evidence type="ECO:0000313" key="4">
    <source>
        <dbReference type="EMBL" id="NDY84175.1"/>
    </source>
</evidence>
<sequence length="592" mass="66274">MNTKPILYSLEPFDPSGHRFRITVTIPAPAARGQVVSLPAWIPGSYLVRDFARQIETIEARCGSKKIALTKIGNHSWRAAVCSSPLTITTTVYAYDLSVRGAHLDQSHAFLNGTSVFLCIHGSESLPCVVNLLPPPKPLRWSVFTSLSQWGKNQSGKQHAFGKYRAENYDALIDHPIEMGNPQVAKFMACGAKHELVFTGNIPNLDLKRISQDVKKICETQIRFFEPDTHLAPFLDSAQHYVFMTMVTGDSYGGLEHRASTALMASRKDLPIIGQEKTPAGYETFLGLVSHEYFHTWHVKRIKPSVFAPYDLTRETHTRLLWIFEGFTSYYDDLMLLRSGVIDRQTYFSILGKQISSVLNAPGRHKQSVAESSFDAWTRYYKQDENSPNALVSYYTKGSLIALGLDLTIRYATRDQHSLDDVMRLLWHRYGRDFYIGAGQGLAERDFARIVREACGVDVSEELQSWVHGTVDVPLKKLFALNGIALNFKTPSHLPSLDVRVRKQGEHLVLATVFEHGAAHRAGLSAMDTLVAVDGLRVDASQSSLDALLERYQPEDRVTIHAFRRDELISFNVKLSAPANSACELKVMATTA</sequence>
<feature type="domain" description="PDZ" evidence="2">
    <location>
        <begin position="496"/>
        <end position="575"/>
    </location>
</feature>
<dbReference type="Pfam" id="PF17899">
    <property type="entry name" value="Peptidase_M61_N"/>
    <property type="match status" value="1"/>
</dbReference>
<proteinExistence type="predicted"/>
<comment type="caution">
    <text evidence="4">The sequence shown here is derived from an EMBL/GenBank/DDBJ whole genome shotgun (WGS) entry which is preliminary data.</text>
</comment>
<dbReference type="PIRSF" id="PIRSF016493">
    <property type="entry name" value="Glycyl_aminpptds"/>
    <property type="match status" value="1"/>
</dbReference>
<dbReference type="InterPro" id="IPR024191">
    <property type="entry name" value="Peptidase_M61"/>
</dbReference>
<evidence type="ECO:0000259" key="2">
    <source>
        <dbReference type="Pfam" id="PF13180"/>
    </source>
</evidence>
<evidence type="ECO:0000259" key="3">
    <source>
        <dbReference type="Pfam" id="PF17899"/>
    </source>
</evidence>
<dbReference type="InterPro" id="IPR027268">
    <property type="entry name" value="Peptidase_M4/M1_CTD_sf"/>
</dbReference>
<dbReference type="InterPro" id="IPR040756">
    <property type="entry name" value="Peptidase_M61_N"/>
</dbReference>
<protein>
    <submittedName>
        <fullName evidence="4">M61 family metallopeptidase</fullName>
    </submittedName>
</protein>
<dbReference type="Gene3D" id="1.10.390.10">
    <property type="entry name" value="Neutral Protease Domain 2"/>
    <property type="match status" value="1"/>
</dbReference>
<dbReference type="EMBL" id="JAAGRN010000010">
    <property type="protein sequence ID" value="NDY84175.1"/>
    <property type="molecule type" value="Genomic_DNA"/>
</dbReference>
<name>A0A6B2RA75_9BURK</name>
<organism evidence="4">
    <name type="scientific">Sheuella amnicola</name>
    <dbReference type="NCBI Taxonomy" id="2707330"/>
    <lineage>
        <taxon>Bacteria</taxon>
        <taxon>Pseudomonadati</taxon>
        <taxon>Pseudomonadota</taxon>
        <taxon>Betaproteobacteria</taxon>
        <taxon>Burkholderiales</taxon>
        <taxon>Alcaligenaceae</taxon>
        <taxon>Sheuella</taxon>
    </lineage>
</organism>
<reference evidence="4" key="1">
    <citation type="submission" date="2020-02" db="EMBL/GenBank/DDBJ databases">
        <authorList>
            <person name="Chen W.-M."/>
        </authorList>
    </citation>
    <scope>NUCLEOTIDE SEQUENCE</scope>
    <source>
        <strain evidence="4">NBD-18</strain>
    </source>
</reference>
<dbReference type="Pfam" id="PF13180">
    <property type="entry name" value="PDZ_2"/>
    <property type="match status" value="1"/>
</dbReference>
<dbReference type="AlphaFoldDB" id="A0A6B2RA75"/>
<gene>
    <name evidence="4" type="ORF">G3I67_13150</name>
</gene>
<accession>A0A6B2RA75</accession>
<feature type="domain" description="Peptidase M61 N-terminal" evidence="3">
    <location>
        <begin position="8"/>
        <end position="181"/>
    </location>
</feature>
<dbReference type="SUPFAM" id="SSF50156">
    <property type="entry name" value="PDZ domain-like"/>
    <property type="match status" value="1"/>
</dbReference>
<dbReference type="RefSeq" id="WP_163655997.1">
    <property type="nucleotide sequence ID" value="NZ_JAAGRN010000010.1"/>
</dbReference>
<dbReference type="InterPro" id="IPR036034">
    <property type="entry name" value="PDZ_sf"/>
</dbReference>
<dbReference type="Gene3D" id="2.30.42.10">
    <property type="match status" value="1"/>
</dbReference>
<evidence type="ECO:0000259" key="1">
    <source>
        <dbReference type="Pfam" id="PF05299"/>
    </source>
</evidence>
<dbReference type="Gene3D" id="2.60.40.3650">
    <property type="match status" value="1"/>
</dbReference>
<feature type="domain" description="Peptidase M61 catalytic" evidence="1">
    <location>
        <begin position="285"/>
        <end position="401"/>
    </location>
</feature>